<gene>
    <name evidence="11" type="ORF">GCM10010302_74580</name>
</gene>
<dbReference type="CDD" id="cd17321">
    <property type="entry name" value="MFS_MMR_MDR_like"/>
    <property type="match status" value="1"/>
</dbReference>
<feature type="transmembrane region" description="Helical" evidence="9">
    <location>
        <begin position="9"/>
        <end position="30"/>
    </location>
</feature>
<feature type="transmembrane region" description="Helical" evidence="9">
    <location>
        <begin position="433"/>
        <end position="452"/>
    </location>
</feature>
<feature type="transmembrane region" description="Helical" evidence="9">
    <location>
        <begin position="136"/>
        <end position="158"/>
    </location>
</feature>
<dbReference type="Pfam" id="PF07690">
    <property type="entry name" value="MFS_1"/>
    <property type="match status" value="1"/>
</dbReference>
<dbReference type="Gene3D" id="1.20.1250.20">
    <property type="entry name" value="MFS general substrate transporter like domains"/>
    <property type="match status" value="1"/>
</dbReference>
<dbReference type="PANTHER" id="PTHR42718">
    <property type="entry name" value="MAJOR FACILITATOR SUPERFAMILY MULTIDRUG TRANSPORTER MFSC"/>
    <property type="match status" value="1"/>
</dbReference>
<dbReference type="InterPro" id="IPR004638">
    <property type="entry name" value="EmrB-like"/>
</dbReference>
<keyword evidence="5 9" id="KW-1133">Transmembrane helix</keyword>
<dbReference type="InterPro" id="IPR036259">
    <property type="entry name" value="MFS_trans_sf"/>
</dbReference>
<feature type="transmembrane region" description="Helical" evidence="9">
    <location>
        <begin position="362"/>
        <end position="381"/>
    </location>
</feature>
<proteinExistence type="predicted"/>
<dbReference type="PANTHER" id="PTHR42718:SF42">
    <property type="entry name" value="EXPORT PROTEIN"/>
    <property type="match status" value="1"/>
</dbReference>
<evidence type="ECO:0000256" key="3">
    <source>
        <dbReference type="ARBA" id="ARBA00022475"/>
    </source>
</evidence>
<evidence type="ECO:0000256" key="2">
    <source>
        <dbReference type="ARBA" id="ARBA00022448"/>
    </source>
</evidence>
<feature type="transmembrane region" description="Helical" evidence="9">
    <location>
        <begin position="78"/>
        <end position="97"/>
    </location>
</feature>
<evidence type="ECO:0000256" key="6">
    <source>
        <dbReference type="ARBA" id="ARBA00023136"/>
    </source>
</evidence>
<evidence type="ECO:0000313" key="12">
    <source>
        <dbReference type="Proteomes" id="UP001501867"/>
    </source>
</evidence>
<evidence type="ECO:0000256" key="4">
    <source>
        <dbReference type="ARBA" id="ARBA00022692"/>
    </source>
</evidence>
<dbReference type="RefSeq" id="WP_344169933.1">
    <property type="nucleotide sequence ID" value="NZ_BAAABV010000033.1"/>
</dbReference>
<evidence type="ECO:0000256" key="1">
    <source>
        <dbReference type="ARBA" id="ARBA00004651"/>
    </source>
</evidence>
<protein>
    <submittedName>
        <fullName evidence="11">MFS transporter</fullName>
    </submittedName>
</protein>
<feature type="compositionally biased region" description="Low complexity" evidence="8">
    <location>
        <begin position="457"/>
        <end position="471"/>
    </location>
</feature>
<feature type="transmembrane region" description="Helical" evidence="9">
    <location>
        <begin position="330"/>
        <end position="350"/>
    </location>
</feature>
<dbReference type="Gene3D" id="1.20.1720.10">
    <property type="entry name" value="Multidrug resistance protein D"/>
    <property type="match status" value="1"/>
</dbReference>
<feature type="transmembrane region" description="Helical" evidence="9">
    <location>
        <begin position="50"/>
        <end position="69"/>
    </location>
</feature>
<feature type="transmembrane region" description="Helical" evidence="9">
    <location>
        <begin position="300"/>
        <end position="318"/>
    </location>
</feature>
<reference evidence="11 12" key="1">
    <citation type="journal article" date="2019" name="Int. J. Syst. Evol. Microbiol.">
        <title>The Global Catalogue of Microorganisms (GCM) 10K type strain sequencing project: providing services to taxonomists for standard genome sequencing and annotation.</title>
        <authorList>
            <consortium name="The Broad Institute Genomics Platform"/>
            <consortium name="The Broad Institute Genome Sequencing Center for Infectious Disease"/>
            <person name="Wu L."/>
            <person name="Ma J."/>
        </authorList>
    </citation>
    <scope>NUCLEOTIDE SEQUENCE [LARGE SCALE GENOMIC DNA]</scope>
    <source>
        <strain evidence="11 12">JCM 4505</strain>
    </source>
</reference>
<organism evidence="11 12">
    <name type="scientific">Streptomyces polychromogenes</name>
    <dbReference type="NCBI Taxonomy" id="67342"/>
    <lineage>
        <taxon>Bacteria</taxon>
        <taxon>Bacillati</taxon>
        <taxon>Actinomycetota</taxon>
        <taxon>Actinomycetes</taxon>
        <taxon>Kitasatosporales</taxon>
        <taxon>Streptomycetaceae</taxon>
        <taxon>Streptomyces</taxon>
    </lineage>
</organism>
<sequence length="478" mass="49477">MTSRPRPSFGLTVLAVSLPMFMVALDNLVVTNALASIRRDLGSTVENLQWVTNAYVLGFAGFLLTAAGLGDRYGRRKVFAIGITAFTLASLGCGLSDSIEALILFRTLQGITAAAVLPLSLTILTVSVPPEKRGVAIGLWSAISSLAVALAPLVGGGITTAIHWHWIFLVNIPVGLIAIPLVLKVLDDSRGAAAKLDIPGLLLAGAGVLSLIWAIVKGGEEGWTSSTVVAAFAAAVVLLVAFLLWERKASSPMLPLSIYKIKAFSLANVVSLAVFFGLFGPIFLIAQYLQVARGHSAFEAGLWTLPWAIMPMLVAPFAGKFAPRVGSGRLMSAGLFVSGIGLAWFAAVAGVDAADWEYVGPFILAGAGMGLVFAPTAMVVMSSVPPQMAGKASGANTTVRELGGALGIAVSTSVFSTYGAYDTPQSFTDGMTPGLWVGAAVLVVGALIALAIPRPKQAPAAQPQPQPQVKQDTAAVAE</sequence>
<dbReference type="SUPFAM" id="SSF103473">
    <property type="entry name" value="MFS general substrate transporter"/>
    <property type="match status" value="1"/>
</dbReference>
<feature type="transmembrane region" description="Helical" evidence="9">
    <location>
        <begin position="103"/>
        <end position="124"/>
    </location>
</feature>
<feature type="transmembrane region" description="Helical" evidence="9">
    <location>
        <begin position="164"/>
        <end position="186"/>
    </location>
</feature>
<evidence type="ECO:0000259" key="10">
    <source>
        <dbReference type="PROSITE" id="PS50850"/>
    </source>
</evidence>
<evidence type="ECO:0000256" key="5">
    <source>
        <dbReference type="ARBA" id="ARBA00022989"/>
    </source>
</evidence>
<evidence type="ECO:0000256" key="9">
    <source>
        <dbReference type="SAM" id="Phobius"/>
    </source>
</evidence>
<dbReference type="PROSITE" id="PS50850">
    <property type="entry name" value="MFS"/>
    <property type="match status" value="1"/>
</dbReference>
<dbReference type="NCBIfam" id="TIGR00711">
    <property type="entry name" value="efflux_EmrB"/>
    <property type="match status" value="1"/>
</dbReference>
<keyword evidence="3" id="KW-1003">Cell membrane</keyword>
<feature type="region of interest" description="Disordered" evidence="8">
    <location>
        <begin position="457"/>
        <end position="478"/>
    </location>
</feature>
<accession>A0ABN0W408</accession>
<keyword evidence="12" id="KW-1185">Reference proteome</keyword>
<evidence type="ECO:0000256" key="8">
    <source>
        <dbReference type="SAM" id="MobiDB-lite"/>
    </source>
</evidence>
<comment type="subcellular location">
    <subcellularLocation>
        <location evidence="1">Cell membrane</location>
        <topology evidence="1">Multi-pass membrane protein</topology>
    </subcellularLocation>
</comment>
<dbReference type="EMBL" id="BAAABV010000033">
    <property type="protein sequence ID" value="GAA0324523.1"/>
    <property type="molecule type" value="Genomic_DNA"/>
</dbReference>
<keyword evidence="2" id="KW-0813">Transport</keyword>
<dbReference type="InterPro" id="IPR011701">
    <property type="entry name" value="MFS"/>
</dbReference>
<feature type="transmembrane region" description="Helical" evidence="9">
    <location>
        <begin position="222"/>
        <end position="245"/>
    </location>
</feature>
<feature type="transmembrane region" description="Helical" evidence="9">
    <location>
        <begin position="402"/>
        <end position="421"/>
    </location>
</feature>
<keyword evidence="7" id="KW-0046">Antibiotic resistance</keyword>
<evidence type="ECO:0000313" key="11">
    <source>
        <dbReference type="EMBL" id="GAA0324523.1"/>
    </source>
</evidence>
<name>A0ABN0W408_9ACTN</name>
<keyword evidence="6 9" id="KW-0472">Membrane</keyword>
<feature type="transmembrane region" description="Helical" evidence="9">
    <location>
        <begin position="266"/>
        <end position="288"/>
    </location>
</feature>
<feature type="domain" description="Major facilitator superfamily (MFS) profile" evidence="10">
    <location>
        <begin position="12"/>
        <end position="457"/>
    </location>
</feature>
<dbReference type="InterPro" id="IPR020846">
    <property type="entry name" value="MFS_dom"/>
</dbReference>
<comment type="caution">
    <text evidence="11">The sequence shown here is derived from an EMBL/GenBank/DDBJ whole genome shotgun (WGS) entry which is preliminary data.</text>
</comment>
<feature type="transmembrane region" description="Helical" evidence="9">
    <location>
        <begin position="198"/>
        <end position="216"/>
    </location>
</feature>
<evidence type="ECO:0000256" key="7">
    <source>
        <dbReference type="ARBA" id="ARBA00023251"/>
    </source>
</evidence>
<dbReference type="Proteomes" id="UP001501867">
    <property type="component" value="Unassembled WGS sequence"/>
</dbReference>
<keyword evidence="4 9" id="KW-0812">Transmembrane</keyword>